<dbReference type="Proteomes" id="UP000590647">
    <property type="component" value="Unassembled WGS sequence"/>
</dbReference>
<name>A0A7W9H7N9_9ACTN</name>
<gene>
    <name evidence="2" type="ORF">HDA41_004785</name>
</gene>
<evidence type="ECO:0000313" key="2">
    <source>
        <dbReference type="EMBL" id="MBB5796821.1"/>
    </source>
</evidence>
<reference evidence="2 3" key="1">
    <citation type="submission" date="2020-08" db="EMBL/GenBank/DDBJ databases">
        <title>Sequencing the genomes of 1000 actinobacteria strains.</title>
        <authorList>
            <person name="Klenk H.-P."/>
        </authorList>
    </citation>
    <scope>NUCLEOTIDE SEQUENCE [LARGE SCALE GENOMIC DNA]</scope>
    <source>
        <strain evidence="2 3">DSM 40084</strain>
    </source>
</reference>
<keyword evidence="3" id="KW-1185">Reference proteome</keyword>
<dbReference type="EMBL" id="JACHNE010000001">
    <property type="protein sequence ID" value="MBB5796821.1"/>
    <property type="molecule type" value="Genomic_DNA"/>
</dbReference>
<comment type="caution">
    <text evidence="2">The sequence shown here is derived from an EMBL/GenBank/DDBJ whole genome shotgun (WGS) entry which is preliminary data.</text>
</comment>
<accession>A0A7W9H7N9</accession>
<feature type="compositionally biased region" description="Basic and acidic residues" evidence="1">
    <location>
        <begin position="27"/>
        <end position="36"/>
    </location>
</feature>
<evidence type="ECO:0000313" key="3">
    <source>
        <dbReference type="Proteomes" id="UP000590647"/>
    </source>
</evidence>
<protein>
    <submittedName>
        <fullName evidence="2">Uncharacterized protein</fullName>
    </submittedName>
</protein>
<proteinExistence type="predicted"/>
<dbReference type="AlphaFoldDB" id="A0A7W9H7N9"/>
<evidence type="ECO:0000256" key="1">
    <source>
        <dbReference type="SAM" id="MobiDB-lite"/>
    </source>
</evidence>
<feature type="compositionally biased region" description="Basic and acidic residues" evidence="1">
    <location>
        <begin position="48"/>
        <end position="60"/>
    </location>
</feature>
<feature type="region of interest" description="Disordered" evidence="1">
    <location>
        <begin position="27"/>
        <end position="71"/>
    </location>
</feature>
<sequence>MAPCLVPVDGFAPVGGLSRSLGEVHAEDLAPAESRDVAPAAAGAEAEGPERERTPSERYEPSAPAPEQSSARLLELVALADEEPELATSSRT</sequence>
<organism evidence="2 3">
    <name type="scientific">Streptomyces caelestis</name>
    <dbReference type="NCBI Taxonomy" id="36816"/>
    <lineage>
        <taxon>Bacteria</taxon>
        <taxon>Bacillati</taxon>
        <taxon>Actinomycetota</taxon>
        <taxon>Actinomycetes</taxon>
        <taxon>Kitasatosporales</taxon>
        <taxon>Streptomycetaceae</taxon>
        <taxon>Streptomyces</taxon>
    </lineage>
</organism>